<evidence type="ECO:0000313" key="2">
    <source>
        <dbReference type="Proteomes" id="UP001589576"/>
    </source>
</evidence>
<comment type="caution">
    <text evidence="1">The sequence shown here is derived from an EMBL/GenBank/DDBJ whole genome shotgun (WGS) entry which is preliminary data.</text>
</comment>
<evidence type="ECO:0000313" key="1">
    <source>
        <dbReference type="EMBL" id="MFB9090199.1"/>
    </source>
</evidence>
<keyword evidence="2" id="KW-1185">Reference proteome</keyword>
<dbReference type="RefSeq" id="WP_290285177.1">
    <property type="nucleotide sequence ID" value="NZ_JAUFQN010000019.1"/>
</dbReference>
<dbReference type="EMBL" id="JBHMFB010000029">
    <property type="protein sequence ID" value="MFB9090199.1"/>
    <property type="molecule type" value="Genomic_DNA"/>
</dbReference>
<sequence>MKNKLFLSLALFFCATNIMLSQNIEIKDDKVLVDGKEILKYEKINFFQHSFYSLTDDEEILMYKYNDNESREYKEDDYFILNFLTAKKKIECGDIQKVVTGLGMSSKKNMEKLITWLLKEKVIDVNGILNTNKLDTFYEKYNENITERTIR</sequence>
<name>A0ABV5GGM0_9FLAO</name>
<gene>
    <name evidence="1" type="ORF">ACFFUU_11350</name>
</gene>
<dbReference type="Proteomes" id="UP001589576">
    <property type="component" value="Unassembled WGS sequence"/>
</dbReference>
<proteinExistence type="predicted"/>
<accession>A0ABV5GGM0</accession>
<protein>
    <submittedName>
        <fullName evidence="1">Uncharacterized protein</fullName>
    </submittedName>
</protein>
<reference evidence="1 2" key="1">
    <citation type="submission" date="2024-09" db="EMBL/GenBank/DDBJ databases">
        <authorList>
            <person name="Sun Q."/>
            <person name="Mori K."/>
        </authorList>
    </citation>
    <scope>NUCLEOTIDE SEQUENCE [LARGE SCALE GENOMIC DNA]</scope>
    <source>
        <strain evidence="1 2">CECT 8460</strain>
    </source>
</reference>
<organism evidence="1 2">
    <name type="scientific">Flavobacterium paronense</name>
    <dbReference type="NCBI Taxonomy" id="1392775"/>
    <lineage>
        <taxon>Bacteria</taxon>
        <taxon>Pseudomonadati</taxon>
        <taxon>Bacteroidota</taxon>
        <taxon>Flavobacteriia</taxon>
        <taxon>Flavobacteriales</taxon>
        <taxon>Flavobacteriaceae</taxon>
        <taxon>Flavobacterium</taxon>
    </lineage>
</organism>